<evidence type="ECO:0000256" key="1">
    <source>
        <dbReference type="ARBA" id="ARBA00022679"/>
    </source>
</evidence>
<sequence>MIMTVSMLGTLPPQKALSPYCLGLVTALDAAGVRLFFYSFSNLYPAWLHPSKEALEDPTFKKIDTRNLTVSTLLTWYNPLSWIKAGMTMKTDVFHAQWWSLPTLPAVISMIYLAKRKKIPVIVTVHNVMPHEGSVLFDWASRLIFQLADHLIVHTKHNKKTLICQYQIHANLISVIPHGPLTVFKTGIQNFRQHRQISEKEKIVLFFGTIRRYKGLDILIHALSKVKKTLPARLVIAGSLWEPWDRYENLIRHLSLADDVIKLIGYVPSDQVGALFSAADLVVLPYTHFDSQSGVGAAAIAFHVPMIVTDTGGLPDLVADPECVVPCSDSNLLAEKIVNVLSNETLQKKLKNDARKIEKMMSWERIADQTLSLYHQVLDDRR</sequence>
<dbReference type="GO" id="GO:0016757">
    <property type="term" value="F:glycosyltransferase activity"/>
    <property type="evidence" value="ECO:0007669"/>
    <property type="project" value="InterPro"/>
</dbReference>
<dbReference type="GO" id="GO:0016853">
    <property type="term" value="F:isomerase activity"/>
    <property type="evidence" value="ECO:0007669"/>
    <property type="project" value="UniProtKB-KW"/>
</dbReference>
<dbReference type="CDD" id="cd03801">
    <property type="entry name" value="GT4_PimA-like"/>
    <property type="match status" value="1"/>
</dbReference>
<dbReference type="InterPro" id="IPR028098">
    <property type="entry name" value="Glyco_trans_4-like_N"/>
</dbReference>
<comment type="caution">
    <text evidence="4">The sequence shown here is derived from an EMBL/GenBank/DDBJ whole genome shotgun (WGS) entry which is preliminary data.</text>
</comment>
<dbReference type="Gene3D" id="3.40.50.2000">
    <property type="entry name" value="Glycogen Phosphorylase B"/>
    <property type="match status" value="2"/>
</dbReference>
<name>S0G514_9BACT</name>
<evidence type="ECO:0000313" key="5">
    <source>
        <dbReference type="Proteomes" id="UP000014216"/>
    </source>
</evidence>
<evidence type="ECO:0000313" key="4">
    <source>
        <dbReference type="EMBL" id="EMS80854.1"/>
    </source>
</evidence>
<evidence type="ECO:0000259" key="2">
    <source>
        <dbReference type="Pfam" id="PF00534"/>
    </source>
</evidence>
<dbReference type="SUPFAM" id="SSF53756">
    <property type="entry name" value="UDP-Glycosyltransferase/glycogen phosphorylase"/>
    <property type="match status" value="1"/>
</dbReference>
<proteinExistence type="predicted"/>
<protein>
    <submittedName>
        <fullName evidence="4">Protein-disulfide isomerase</fullName>
    </submittedName>
</protein>
<dbReference type="Pfam" id="PF13439">
    <property type="entry name" value="Glyco_transf_4"/>
    <property type="match status" value="1"/>
</dbReference>
<dbReference type="AlphaFoldDB" id="S0G514"/>
<feature type="domain" description="Glycosyltransferase subfamily 4-like N-terminal" evidence="3">
    <location>
        <begin position="20"/>
        <end position="179"/>
    </location>
</feature>
<gene>
    <name evidence="4" type="ORF">Dpo_2c05590</name>
</gene>
<evidence type="ECO:0000259" key="3">
    <source>
        <dbReference type="Pfam" id="PF13439"/>
    </source>
</evidence>
<dbReference type="EMBL" id="APJX01000002">
    <property type="protein sequence ID" value="EMS80854.1"/>
    <property type="molecule type" value="Genomic_DNA"/>
</dbReference>
<accession>S0G514</accession>
<dbReference type="InterPro" id="IPR001296">
    <property type="entry name" value="Glyco_trans_1"/>
</dbReference>
<dbReference type="PANTHER" id="PTHR46401">
    <property type="entry name" value="GLYCOSYLTRANSFERASE WBBK-RELATED"/>
    <property type="match status" value="1"/>
</dbReference>
<keyword evidence="4" id="KW-0413">Isomerase</keyword>
<feature type="domain" description="Glycosyl transferase family 1" evidence="2">
    <location>
        <begin position="189"/>
        <end position="356"/>
    </location>
</feature>
<reference evidence="4 5" key="1">
    <citation type="journal article" date="2013" name="Genome Announc.">
        <title>Draft Genome Sequence of Desulfotignum phosphitoxidans DSM 13687 Strain FiPS-3.</title>
        <authorList>
            <person name="Poehlein A."/>
            <person name="Daniel R."/>
            <person name="Simeonova D.D."/>
        </authorList>
    </citation>
    <scope>NUCLEOTIDE SEQUENCE [LARGE SCALE GENOMIC DNA]</scope>
    <source>
        <strain evidence="4 5">DSM 13687</strain>
    </source>
</reference>
<dbReference type="Proteomes" id="UP000014216">
    <property type="component" value="Unassembled WGS sequence"/>
</dbReference>
<organism evidence="4 5">
    <name type="scientific">Desulfotignum phosphitoxidans DSM 13687</name>
    <dbReference type="NCBI Taxonomy" id="1286635"/>
    <lineage>
        <taxon>Bacteria</taxon>
        <taxon>Pseudomonadati</taxon>
        <taxon>Thermodesulfobacteriota</taxon>
        <taxon>Desulfobacteria</taxon>
        <taxon>Desulfobacterales</taxon>
        <taxon>Desulfobacteraceae</taxon>
        <taxon>Desulfotignum</taxon>
    </lineage>
</organism>
<dbReference type="PANTHER" id="PTHR46401:SF2">
    <property type="entry name" value="GLYCOSYLTRANSFERASE WBBK-RELATED"/>
    <property type="match status" value="1"/>
</dbReference>
<keyword evidence="5" id="KW-1185">Reference proteome</keyword>
<dbReference type="RefSeq" id="WP_006965163.1">
    <property type="nucleotide sequence ID" value="NZ_APJX01000002.1"/>
</dbReference>
<dbReference type="OrthoDB" id="9790710at2"/>
<dbReference type="Pfam" id="PF00534">
    <property type="entry name" value="Glycos_transf_1"/>
    <property type="match status" value="1"/>
</dbReference>
<keyword evidence="1" id="KW-0808">Transferase</keyword>
<dbReference type="GO" id="GO:0009103">
    <property type="term" value="P:lipopolysaccharide biosynthetic process"/>
    <property type="evidence" value="ECO:0007669"/>
    <property type="project" value="TreeGrafter"/>
</dbReference>